<keyword evidence="8 12" id="KW-0131">Cell cycle</keyword>
<feature type="binding site" evidence="12">
    <location>
        <begin position="23"/>
        <end position="24"/>
    </location>
    <ligand>
        <name>phosphoenolpyruvate</name>
        <dbReference type="ChEBI" id="CHEBI:58702"/>
    </ligand>
</feature>
<comment type="catalytic activity">
    <reaction evidence="11 12">
        <text>phosphoenolpyruvate + UDP-N-acetyl-alpha-D-glucosamine = UDP-N-acetyl-3-O-(1-carboxyvinyl)-alpha-D-glucosamine + phosphate</text>
        <dbReference type="Rhea" id="RHEA:18681"/>
        <dbReference type="ChEBI" id="CHEBI:43474"/>
        <dbReference type="ChEBI" id="CHEBI:57705"/>
        <dbReference type="ChEBI" id="CHEBI:58702"/>
        <dbReference type="ChEBI" id="CHEBI:68483"/>
        <dbReference type="EC" id="2.5.1.7"/>
    </reaction>
</comment>
<keyword evidence="9 12" id="KW-0961">Cell wall biogenesis/degradation</keyword>
<feature type="active site" description="Proton donor" evidence="12">
    <location>
        <position position="119"/>
    </location>
</feature>
<name>A0ABS4JQ63_9FIRM</name>
<evidence type="ECO:0000256" key="9">
    <source>
        <dbReference type="ARBA" id="ARBA00023316"/>
    </source>
</evidence>
<feature type="domain" description="Enolpyruvate transferase" evidence="13">
    <location>
        <begin position="7"/>
        <end position="407"/>
    </location>
</feature>
<dbReference type="PANTHER" id="PTHR43783">
    <property type="entry name" value="UDP-N-ACETYLGLUCOSAMINE 1-CARBOXYVINYLTRANSFERASE"/>
    <property type="match status" value="1"/>
</dbReference>
<evidence type="ECO:0000313" key="14">
    <source>
        <dbReference type="EMBL" id="MBP2017085.1"/>
    </source>
</evidence>
<keyword evidence="5 12" id="KW-0808">Transferase</keyword>
<comment type="function">
    <text evidence="12">Cell wall formation. Adds enolpyruvyl to UDP-N-acetylglucosamine.</text>
</comment>
<dbReference type="InterPro" id="IPR005750">
    <property type="entry name" value="UDP_GlcNAc_COvinyl_MurA"/>
</dbReference>
<feature type="binding site" evidence="12">
    <location>
        <position position="328"/>
    </location>
    <ligand>
        <name>UDP-N-acetyl-alpha-D-glucosamine</name>
        <dbReference type="ChEBI" id="CHEBI:57705"/>
    </ligand>
</feature>
<organism evidence="14 15">
    <name type="scientific">Symbiobacterium terraclitae</name>
    <dbReference type="NCBI Taxonomy" id="557451"/>
    <lineage>
        <taxon>Bacteria</taxon>
        <taxon>Bacillati</taxon>
        <taxon>Bacillota</taxon>
        <taxon>Clostridia</taxon>
        <taxon>Eubacteriales</taxon>
        <taxon>Symbiobacteriaceae</taxon>
        <taxon>Symbiobacterium</taxon>
    </lineage>
</organism>
<proteinExistence type="inferred from homology"/>
<dbReference type="NCBIfam" id="NF006873">
    <property type="entry name" value="PRK09369.1"/>
    <property type="match status" value="1"/>
</dbReference>
<evidence type="ECO:0000313" key="15">
    <source>
        <dbReference type="Proteomes" id="UP001519289"/>
    </source>
</evidence>
<evidence type="ECO:0000256" key="8">
    <source>
        <dbReference type="ARBA" id="ARBA00023306"/>
    </source>
</evidence>
<comment type="subcellular location">
    <subcellularLocation>
        <location evidence="1 12">Cytoplasm</location>
    </subcellularLocation>
</comment>
<comment type="pathway">
    <text evidence="2 12">Cell wall biogenesis; peptidoglycan biosynthesis.</text>
</comment>
<reference evidence="14 15" key="1">
    <citation type="submission" date="2021-03" db="EMBL/GenBank/DDBJ databases">
        <title>Genomic Encyclopedia of Type Strains, Phase IV (KMG-IV): sequencing the most valuable type-strain genomes for metagenomic binning, comparative biology and taxonomic classification.</title>
        <authorList>
            <person name="Goeker M."/>
        </authorList>
    </citation>
    <scope>NUCLEOTIDE SEQUENCE [LARGE SCALE GENOMIC DNA]</scope>
    <source>
        <strain evidence="14 15">DSM 27138</strain>
    </source>
</reference>
<accession>A0ABS4JQ63</accession>
<dbReference type="NCBIfam" id="TIGR01072">
    <property type="entry name" value="murA"/>
    <property type="match status" value="1"/>
</dbReference>
<comment type="caution">
    <text evidence="12">Lacks conserved residue(s) required for the propagation of feature annotation.</text>
</comment>
<feature type="binding site" evidence="12">
    <location>
        <position position="306"/>
    </location>
    <ligand>
        <name>UDP-N-acetyl-alpha-D-glucosamine</name>
        <dbReference type="ChEBI" id="CHEBI:57705"/>
    </ligand>
</feature>
<evidence type="ECO:0000256" key="1">
    <source>
        <dbReference type="ARBA" id="ARBA00004496"/>
    </source>
</evidence>
<dbReference type="HAMAP" id="MF_00111">
    <property type="entry name" value="MurA"/>
    <property type="match status" value="1"/>
</dbReference>
<dbReference type="EMBL" id="JAGGLG010000002">
    <property type="protein sequence ID" value="MBP2017085.1"/>
    <property type="molecule type" value="Genomic_DNA"/>
</dbReference>
<dbReference type="InterPro" id="IPR013792">
    <property type="entry name" value="RNA3'P_cycl/enolpyr_Trfase_a/b"/>
</dbReference>
<dbReference type="SUPFAM" id="SSF55205">
    <property type="entry name" value="EPT/RTPC-like"/>
    <property type="match status" value="1"/>
</dbReference>
<dbReference type="InterPro" id="IPR050068">
    <property type="entry name" value="MurA_subfamily"/>
</dbReference>
<keyword evidence="12" id="KW-0670">Pyruvate</keyword>
<dbReference type="GO" id="GO:0008760">
    <property type="term" value="F:UDP-N-acetylglucosamine 1-carboxyvinyltransferase activity"/>
    <property type="evidence" value="ECO:0007669"/>
    <property type="project" value="UniProtKB-EC"/>
</dbReference>
<evidence type="ECO:0000256" key="4">
    <source>
        <dbReference type="ARBA" id="ARBA00022618"/>
    </source>
</evidence>
<evidence type="ECO:0000256" key="10">
    <source>
        <dbReference type="ARBA" id="ARBA00038367"/>
    </source>
</evidence>
<dbReference type="Gene3D" id="3.65.10.10">
    <property type="entry name" value="Enolpyruvate transferase domain"/>
    <property type="match status" value="2"/>
</dbReference>
<keyword evidence="15" id="KW-1185">Reference proteome</keyword>
<evidence type="ECO:0000256" key="2">
    <source>
        <dbReference type="ARBA" id="ARBA00004752"/>
    </source>
</evidence>
<evidence type="ECO:0000256" key="12">
    <source>
        <dbReference type="HAMAP-Rule" id="MF_00111"/>
    </source>
</evidence>
<protein>
    <recommendedName>
        <fullName evidence="12">UDP-N-acetylglucosamine 1-carboxyvinyltransferase</fullName>
        <ecNumber evidence="12">2.5.1.7</ecNumber>
    </recommendedName>
    <alternativeName>
        <fullName evidence="12">Enoylpyruvate transferase</fullName>
    </alternativeName>
    <alternativeName>
        <fullName evidence="12">UDP-N-acetylglucosamine enolpyruvyl transferase</fullName>
        <shortName evidence="12">EPT</shortName>
    </alternativeName>
</protein>
<dbReference type="CDD" id="cd01555">
    <property type="entry name" value="UdpNAET"/>
    <property type="match status" value="1"/>
</dbReference>
<gene>
    <name evidence="12" type="primary">murA</name>
    <name evidence="14" type="ORF">J2Z79_000459</name>
</gene>
<dbReference type="EC" id="2.5.1.7" evidence="12"/>
<evidence type="ECO:0000256" key="7">
    <source>
        <dbReference type="ARBA" id="ARBA00022984"/>
    </source>
</evidence>
<evidence type="ECO:0000256" key="11">
    <source>
        <dbReference type="ARBA" id="ARBA00047527"/>
    </source>
</evidence>
<dbReference type="PANTHER" id="PTHR43783:SF2">
    <property type="entry name" value="UDP-N-ACETYLGLUCOSAMINE 1-CARBOXYVINYLTRANSFERASE 2"/>
    <property type="match status" value="1"/>
</dbReference>
<dbReference type="RefSeq" id="WP_209465234.1">
    <property type="nucleotide sequence ID" value="NZ_JAGGLG010000002.1"/>
</dbReference>
<dbReference type="Proteomes" id="UP001519289">
    <property type="component" value="Unassembled WGS sequence"/>
</dbReference>
<sequence length="423" mass="44981">MTAKFIVRGGNRLSGTVAIGGAKNSALPIVTAAALAAEGESILDNVPDNSDIQHLCAILEALGCQVERVAETTLRIRADRLENHVAPYHIARRLRGSTYVMGLLLARLGRGEVACPGGCEIGARPVDFHLKGFKALGAEVVVEHGAMVSQSVNLRGGRFYVDRASVGTTVNMIITASLTPGVTILENAACEPEIVDLANFINAMGGRVRGAGTNTVRIEGVDRLRGARHEVIPDRIEAGTYMVMTAAAGGEVRIENVIPEHLGTVIAKLIEAGQEVVEQGDSIVVRSRPIRSVDVETQVYPGFPTDLQSPWVALMGLADGIAVVQETIFENRFGFTNELIRMGANIKVDRNTGIVRGVERYTGAPVEAKDIRGGAALVTAALAAEGVTEIGGVRYIDRGYTRMEEKLTALGADIKRVTVEEGP</sequence>
<keyword evidence="6 12" id="KW-0133">Cell shape</keyword>
<keyword evidence="3 12" id="KW-0963">Cytoplasm</keyword>
<feature type="modified residue" description="2-(S-cysteinyl)pyruvic acid O-phosphothioketal" evidence="12">
    <location>
        <position position="119"/>
    </location>
</feature>
<dbReference type="InterPro" id="IPR001986">
    <property type="entry name" value="Enolpyruvate_Tfrase_dom"/>
</dbReference>
<feature type="binding site" evidence="12">
    <location>
        <position position="95"/>
    </location>
    <ligand>
        <name>UDP-N-acetyl-alpha-D-glucosamine</name>
        <dbReference type="ChEBI" id="CHEBI:57705"/>
    </ligand>
</feature>
<dbReference type="Pfam" id="PF00275">
    <property type="entry name" value="EPSP_synthase"/>
    <property type="match status" value="1"/>
</dbReference>
<evidence type="ECO:0000259" key="13">
    <source>
        <dbReference type="Pfam" id="PF00275"/>
    </source>
</evidence>
<comment type="similarity">
    <text evidence="10 12">Belongs to the EPSP synthase family. MurA subfamily.</text>
</comment>
<keyword evidence="4 12" id="KW-0132">Cell division</keyword>
<evidence type="ECO:0000256" key="6">
    <source>
        <dbReference type="ARBA" id="ARBA00022960"/>
    </source>
</evidence>
<evidence type="ECO:0000256" key="5">
    <source>
        <dbReference type="ARBA" id="ARBA00022679"/>
    </source>
</evidence>
<comment type="caution">
    <text evidence="14">The sequence shown here is derived from an EMBL/GenBank/DDBJ whole genome shotgun (WGS) entry which is preliminary data.</text>
</comment>
<evidence type="ECO:0000256" key="3">
    <source>
        <dbReference type="ARBA" id="ARBA00022490"/>
    </source>
</evidence>
<keyword evidence="7 12" id="KW-0573">Peptidoglycan synthesis</keyword>
<dbReference type="InterPro" id="IPR036968">
    <property type="entry name" value="Enolpyruvate_Tfrase_sf"/>
</dbReference>